<dbReference type="AlphaFoldDB" id="A0A8J3Z652"/>
<sequence length="76" mass="8245">MDQYEDVLRTADRLFFSPFCDLWPRGDAHSGRHSGAPRWEPAFCVLPDGAAPDGAPDGAVPGRNGRHAEPVDGGLW</sequence>
<evidence type="ECO:0000313" key="2">
    <source>
        <dbReference type="EMBL" id="GIJ57112.1"/>
    </source>
</evidence>
<name>A0A8J3Z652_9ACTN</name>
<reference evidence="2" key="1">
    <citation type="submission" date="2021-01" db="EMBL/GenBank/DDBJ databases">
        <title>Whole genome shotgun sequence of Virgisporangium aurantiacum NBRC 16421.</title>
        <authorList>
            <person name="Komaki H."/>
            <person name="Tamura T."/>
        </authorList>
    </citation>
    <scope>NUCLEOTIDE SEQUENCE</scope>
    <source>
        <strain evidence="2">NBRC 16421</strain>
    </source>
</reference>
<comment type="caution">
    <text evidence="2">The sequence shown here is derived from an EMBL/GenBank/DDBJ whole genome shotgun (WGS) entry which is preliminary data.</text>
</comment>
<dbReference type="RefSeq" id="WP_203996215.1">
    <property type="nucleotide sequence ID" value="NZ_BOPG01000029.1"/>
</dbReference>
<organism evidence="2 3">
    <name type="scientific">Virgisporangium aurantiacum</name>
    <dbReference type="NCBI Taxonomy" id="175570"/>
    <lineage>
        <taxon>Bacteria</taxon>
        <taxon>Bacillati</taxon>
        <taxon>Actinomycetota</taxon>
        <taxon>Actinomycetes</taxon>
        <taxon>Micromonosporales</taxon>
        <taxon>Micromonosporaceae</taxon>
        <taxon>Virgisporangium</taxon>
    </lineage>
</organism>
<accession>A0A8J3Z652</accession>
<proteinExistence type="predicted"/>
<evidence type="ECO:0000256" key="1">
    <source>
        <dbReference type="SAM" id="MobiDB-lite"/>
    </source>
</evidence>
<feature type="region of interest" description="Disordered" evidence="1">
    <location>
        <begin position="48"/>
        <end position="76"/>
    </location>
</feature>
<feature type="compositionally biased region" description="Low complexity" evidence="1">
    <location>
        <begin position="48"/>
        <end position="62"/>
    </location>
</feature>
<dbReference type="EMBL" id="BOPG01000029">
    <property type="protein sequence ID" value="GIJ57112.1"/>
    <property type="molecule type" value="Genomic_DNA"/>
</dbReference>
<evidence type="ECO:0000313" key="3">
    <source>
        <dbReference type="Proteomes" id="UP000612585"/>
    </source>
</evidence>
<dbReference type="Proteomes" id="UP000612585">
    <property type="component" value="Unassembled WGS sequence"/>
</dbReference>
<gene>
    <name evidence="2" type="ORF">Vau01_046280</name>
</gene>
<keyword evidence="3" id="KW-1185">Reference proteome</keyword>
<protein>
    <submittedName>
        <fullName evidence="2">Uncharacterized protein</fullName>
    </submittedName>
</protein>